<evidence type="ECO:0000256" key="3">
    <source>
        <dbReference type="ARBA" id="ARBA00023239"/>
    </source>
</evidence>
<dbReference type="InterPro" id="IPR018376">
    <property type="entry name" value="Enoyl-CoA_hyd/isom_CS"/>
</dbReference>
<dbReference type="PROSITE" id="PS00166">
    <property type="entry name" value="ENOYL_COA_HYDRATASE"/>
    <property type="match status" value="1"/>
</dbReference>
<sequence>MTAPAAPAGTPDAPGTAAPDTDAPLVRFERRGPVAVLTLDRPAVRNAVDSALAAALGAALTELDRDPALRVGVLTGAGPVFCAGADLKALADGGVVHDPDHEEWGFAGIVHHPVRSPLIAAVEGAALGGGLEIALACDLVVAAEDARFGLPEVTRGLLAGAGGLIRLPRLVPVRAAMEAALTGEPVSAATARQWHLVNRLAPPGHALHAALELAERIAAHAPLSLQAGKRLVRAAAGGTPEDELWRINAELSARLLASRDAREGMAAFAERRPPVWHGC</sequence>
<keyword evidence="2" id="KW-0443">Lipid metabolism</keyword>
<feature type="region of interest" description="Disordered" evidence="5">
    <location>
        <begin position="1"/>
        <end position="24"/>
    </location>
</feature>
<evidence type="ECO:0000256" key="2">
    <source>
        <dbReference type="ARBA" id="ARBA00023098"/>
    </source>
</evidence>
<protein>
    <recommendedName>
        <fullName evidence="8">Enoyl-CoA hydratase</fullName>
    </recommendedName>
</protein>
<dbReference type="PANTHER" id="PTHR11941:SF169">
    <property type="entry name" value="(7AS)-7A-METHYL-1,5-DIOXO-2,3,5,6,7,7A-HEXAHYDRO-1H-INDENE-CARBOXYL-COA HYDROLASE"/>
    <property type="match status" value="1"/>
</dbReference>
<dbReference type="SUPFAM" id="SSF52096">
    <property type="entry name" value="ClpP/crotonase"/>
    <property type="match status" value="1"/>
</dbReference>
<dbReference type="InterPro" id="IPR001753">
    <property type="entry name" value="Enoyl-CoA_hydra/iso"/>
</dbReference>
<keyword evidence="3" id="KW-0456">Lyase</keyword>
<dbReference type="InterPro" id="IPR029045">
    <property type="entry name" value="ClpP/crotonase-like_dom_sf"/>
</dbReference>
<proteinExistence type="inferred from homology"/>
<dbReference type="CDD" id="cd06558">
    <property type="entry name" value="crotonase-like"/>
    <property type="match status" value="1"/>
</dbReference>
<dbReference type="Proteomes" id="UP001321542">
    <property type="component" value="Chromosome"/>
</dbReference>
<evidence type="ECO:0000313" key="6">
    <source>
        <dbReference type="EMBL" id="BBC32246.1"/>
    </source>
</evidence>
<dbReference type="Pfam" id="PF00378">
    <property type="entry name" value="ECH_1"/>
    <property type="match status" value="1"/>
</dbReference>
<evidence type="ECO:0008006" key="8">
    <source>
        <dbReference type="Google" id="ProtNLM"/>
    </source>
</evidence>
<organism evidence="6 7">
    <name type="scientific">Streptomyces graminofaciens</name>
    <dbReference type="NCBI Taxonomy" id="68212"/>
    <lineage>
        <taxon>Bacteria</taxon>
        <taxon>Bacillati</taxon>
        <taxon>Actinomycetota</taxon>
        <taxon>Actinomycetes</taxon>
        <taxon>Kitasatosporales</taxon>
        <taxon>Streptomycetaceae</taxon>
        <taxon>Streptomyces</taxon>
    </lineage>
</organism>
<evidence type="ECO:0000256" key="5">
    <source>
        <dbReference type="SAM" id="MobiDB-lite"/>
    </source>
</evidence>
<dbReference type="Gene3D" id="1.10.12.10">
    <property type="entry name" value="Lyase 2-enoyl-coa Hydratase, Chain A, domain 2"/>
    <property type="match status" value="1"/>
</dbReference>
<evidence type="ECO:0000313" key="7">
    <source>
        <dbReference type="Proteomes" id="UP001321542"/>
    </source>
</evidence>
<reference evidence="6 7" key="2">
    <citation type="journal article" date="2023" name="ChemBioChem">
        <title>Acyltransferase Domain Exchange between Two Independent Type I Polyketide Synthases in the Same Producer Strain of Macrolide Antibiotics.</title>
        <authorList>
            <person name="Kudo F."/>
            <person name="Kishikawa K."/>
            <person name="Tsuboi K."/>
            <person name="Kido T."/>
            <person name="Usui T."/>
            <person name="Hashimoto J."/>
            <person name="Shin-Ya K."/>
            <person name="Miyanaga A."/>
            <person name="Eguchi T."/>
        </authorList>
    </citation>
    <scope>NUCLEOTIDE SEQUENCE [LARGE SCALE GENOMIC DNA]</scope>
    <source>
        <strain evidence="6 7">A-8890</strain>
    </source>
</reference>
<name>A0ABM7F8E2_9ACTN</name>
<evidence type="ECO:0000256" key="1">
    <source>
        <dbReference type="ARBA" id="ARBA00005254"/>
    </source>
</evidence>
<accession>A0ABM7F8E2</accession>
<comment type="similarity">
    <text evidence="1 4">Belongs to the enoyl-CoA hydratase/isomerase family.</text>
</comment>
<dbReference type="RefSeq" id="WP_286251243.1">
    <property type="nucleotide sequence ID" value="NZ_AP018448.1"/>
</dbReference>
<reference evidence="6 7" key="1">
    <citation type="journal article" date="2010" name="ChemBioChem">
        <title>Cloning and characterization of the biosynthetic gene cluster of 16-membered macrolide antibiotic FD-891: involvement of a dual functional cytochrome P450 monooxygenase catalyzing epoxidation and hydroxylation.</title>
        <authorList>
            <person name="Kudo F."/>
            <person name="Motegi A."/>
            <person name="Mizoue K."/>
            <person name="Eguchi T."/>
        </authorList>
    </citation>
    <scope>NUCLEOTIDE SEQUENCE [LARGE SCALE GENOMIC DNA]</scope>
    <source>
        <strain evidence="6 7">A-8890</strain>
    </source>
</reference>
<dbReference type="EMBL" id="AP018448">
    <property type="protein sequence ID" value="BBC32246.1"/>
    <property type="molecule type" value="Genomic_DNA"/>
</dbReference>
<keyword evidence="7" id="KW-1185">Reference proteome</keyword>
<gene>
    <name evidence="6" type="ORF">SGFS_035400</name>
</gene>
<dbReference type="Gene3D" id="3.90.226.10">
    <property type="entry name" value="2-enoyl-CoA Hydratase, Chain A, domain 1"/>
    <property type="match status" value="1"/>
</dbReference>
<dbReference type="InterPro" id="IPR014748">
    <property type="entry name" value="Enoyl-CoA_hydra_C"/>
</dbReference>
<evidence type="ECO:0000256" key="4">
    <source>
        <dbReference type="RuleBase" id="RU003707"/>
    </source>
</evidence>
<dbReference type="NCBIfam" id="NF006100">
    <property type="entry name" value="PRK08252.1"/>
    <property type="match status" value="1"/>
</dbReference>
<dbReference type="PANTHER" id="PTHR11941">
    <property type="entry name" value="ENOYL-COA HYDRATASE-RELATED"/>
    <property type="match status" value="1"/>
</dbReference>